<dbReference type="RefSeq" id="WP_270111529.1">
    <property type="nucleotide sequence ID" value="NZ_JAPZVP010000015.1"/>
</dbReference>
<gene>
    <name evidence="2" type="ORF">O1R50_17945</name>
</gene>
<keyword evidence="3" id="KW-1185">Reference proteome</keyword>
<dbReference type="EMBL" id="JAPZVP010000015">
    <property type="protein sequence ID" value="MDA1361515.1"/>
    <property type="molecule type" value="Genomic_DNA"/>
</dbReference>
<sequence>MTKIKGFLKPCLLASAIAAVIAALVGGITAGGTAAWAAPAGVALAALGFAGSAAAVALAETFDLRLTLPMALITYSIKLALVLTVLSIVKAAVPDALLPFAYGVVGGAVAWLATQVAWVYKAKIPYVEFDQRS</sequence>
<dbReference type="AlphaFoldDB" id="A0A9X3PDJ9"/>
<name>A0A9X3PDJ9_9ACTN</name>
<evidence type="ECO:0000313" key="3">
    <source>
        <dbReference type="Proteomes" id="UP001146067"/>
    </source>
</evidence>
<feature type="transmembrane region" description="Helical" evidence="1">
    <location>
        <begin position="71"/>
        <end position="93"/>
    </location>
</feature>
<reference evidence="2" key="1">
    <citation type="submission" date="2022-12" db="EMBL/GenBank/DDBJ databases">
        <title>Gycomyces niveus sp.nov.,a novel actinomycete isolated from soil in Shouguan.</title>
        <authorList>
            <person name="Yang X."/>
        </authorList>
    </citation>
    <scope>NUCLEOTIDE SEQUENCE</scope>
    <source>
        <strain evidence="2">NEAU-A15</strain>
    </source>
</reference>
<dbReference type="Proteomes" id="UP001146067">
    <property type="component" value="Unassembled WGS sequence"/>
</dbReference>
<evidence type="ECO:0000313" key="2">
    <source>
        <dbReference type="EMBL" id="MDA1361515.1"/>
    </source>
</evidence>
<organism evidence="2 3">
    <name type="scientific">Glycomyces luteolus</name>
    <dbReference type="NCBI Taxonomy" id="2670330"/>
    <lineage>
        <taxon>Bacteria</taxon>
        <taxon>Bacillati</taxon>
        <taxon>Actinomycetota</taxon>
        <taxon>Actinomycetes</taxon>
        <taxon>Glycomycetales</taxon>
        <taxon>Glycomycetaceae</taxon>
        <taxon>Glycomyces</taxon>
    </lineage>
</organism>
<evidence type="ECO:0000256" key="1">
    <source>
        <dbReference type="SAM" id="Phobius"/>
    </source>
</evidence>
<evidence type="ECO:0008006" key="4">
    <source>
        <dbReference type="Google" id="ProtNLM"/>
    </source>
</evidence>
<feature type="transmembrane region" description="Helical" evidence="1">
    <location>
        <begin position="99"/>
        <end position="120"/>
    </location>
</feature>
<comment type="caution">
    <text evidence="2">The sequence shown here is derived from an EMBL/GenBank/DDBJ whole genome shotgun (WGS) entry which is preliminary data.</text>
</comment>
<keyword evidence="1" id="KW-0812">Transmembrane</keyword>
<proteinExistence type="predicted"/>
<keyword evidence="1" id="KW-0472">Membrane</keyword>
<keyword evidence="1" id="KW-1133">Transmembrane helix</keyword>
<feature type="transmembrane region" description="Helical" evidence="1">
    <location>
        <begin position="37"/>
        <end position="59"/>
    </location>
</feature>
<accession>A0A9X3PDJ9</accession>
<protein>
    <recommendedName>
        <fullName evidence="4">ATP synthase protein I</fullName>
    </recommendedName>
</protein>